<dbReference type="InterPro" id="IPR007253">
    <property type="entry name" value="Cell_wall-bd_2"/>
</dbReference>
<keyword evidence="1 2" id="KW-0732">Signal</keyword>
<evidence type="ECO:0000256" key="2">
    <source>
        <dbReference type="SAM" id="SignalP"/>
    </source>
</evidence>
<evidence type="ECO:0000256" key="1">
    <source>
        <dbReference type="ARBA" id="ARBA00022729"/>
    </source>
</evidence>
<proteinExistence type="predicted"/>
<dbReference type="PANTHER" id="PTHR30032">
    <property type="entry name" value="N-ACETYLMURAMOYL-L-ALANINE AMIDASE-RELATED"/>
    <property type="match status" value="1"/>
</dbReference>
<sequence length="1260" mass="131075">MSKKSTKALASAALMSLVLTTALSAGPVKAAAGQVTRTSGTTRYATAAQVATTNWTSGSDNVVLVSGEGYADAVSASALAKKLNAPILLTTPDTLSADAQTALTTLKPKNIYVIGGTASISQSIRDGLKANYTLTELGGANRYETNAAVADELVKLGVDPSNVMVVGGQGFSDALSVAPVAAAKGQILLLASNDQASTQPVIDFIKANNSKATVVGTSNVINDTIYNALGATTRVDGGTSRFDTNLKVLAAFKDSLKTDKLYIANASAADPDNLYADALVASAVAGKYSAPLVLVDKDPSANVATSPDTTNATDNAIAYIKGNTTSSTDLQLVGGTAVVSQATQDAVNAIYNPTGNIDPEVSSISTNGLRQIKVVFNQEVDQDTAEEVSNYKLDGSSLTDDKATASLQDDNKTVLITLADAKKQSDDVDVTVKKGILTADKAQTVPEFTQSVTFSDTTAPTLTSVEARGNNKLTVEFSEPVNFGSTVTSAVNKLKINDKNLSSFGLNTTGTDGNGKTLSKIDNSATDTAGNVWSNKIELYFDSALPTGNNTLKVSTGDETTLEDAAGFPVQETTQDFNVDTLASTPVINSITASDDGTVYINFDRAMDAKTATQKAYYAINGDSTGNFTKAELKKNDTQVKISGATLNKNSNTIYIKNSVKDAYGNKVADDTYESFTLTEDTTKPAVSSIYALDDSTIRVKFNKSVDAVYAVNKSNYKLQDNSGTDITDEIVPTDSTSSYQDTNAITIPGNTSAPVDGDTTDVVDIHVPSKLTDSQYTITIKNIQDRASTPNVMDDYTTTFAGSSDVNAEVTGVYAVDDSTNLGRKITLVFNKEMDSSTLADTSNYQYVDNSGNTKVLPSNSDISVSSDNKSVTIKLPSSYTYYYGGTAGNPAITSKDNQVTAVYATGVKDTNGNVLQVGSYGGKIQAAGSGATVKANSLKVYYDGDDLKADVSFTNPIDSDTLTASDFELAGQPASSASANGSKVTLTFNNNDNDASDPTTLINKIKAQGENATLTIVGSNTKDVTGAVVSTTGVTPYFYDAAPKTIVEKTNGAVTNWIADATAKTVSVQFDTPIEPSSVKPSDFTFNVGGTTLSAKTAAVSSTDSKTVVFTFDTTNSDVISNFKASNTIKVTPKTTSQISTLEDKNNSYAYYVPSSDDLKGISITITDSGAAAQTAVNAVAAGITSFTPSTAAAGTIELPTVPAGYTISVKSTDTPAVYDANGKIQAAGASNVVYTVTDTASGKTADTILIPVSVTIG</sequence>
<accession>A0ABV4BNU3</accession>
<gene>
    <name evidence="3" type="ORF">AB8U03_09570</name>
</gene>
<dbReference type="Pfam" id="PF04122">
    <property type="entry name" value="CW_binding_2"/>
    <property type="match status" value="3"/>
</dbReference>
<dbReference type="InterPro" id="IPR014755">
    <property type="entry name" value="Cu-Rt/internalin_Ig-like"/>
</dbReference>
<dbReference type="Gene3D" id="2.60.40.1220">
    <property type="match status" value="5"/>
</dbReference>
<feature type="signal peptide" evidence="2">
    <location>
        <begin position="1"/>
        <end position="30"/>
    </location>
</feature>
<organism evidence="3 4">
    <name type="scientific">Clostridium moutaii</name>
    <dbReference type="NCBI Taxonomy" id="3240932"/>
    <lineage>
        <taxon>Bacteria</taxon>
        <taxon>Bacillati</taxon>
        <taxon>Bacillota</taxon>
        <taxon>Clostridia</taxon>
        <taxon>Eubacteriales</taxon>
        <taxon>Clostridiaceae</taxon>
        <taxon>Clostridium</taxon>
    </lineage>
</organism>
<name>A0ABV4BNU3_9CLOT</name>
<reference evidence="3 4" key="1">
    <citation type="submission" date="2024-08" db="EMBL/GenBank/DDBJ databases">
        <title>Clostridium lapicellarii sp. nov., and Clostridium renhuaiense sp. nov., two species isolated from the mud in a fermentation cellar used for producing sauce-flavour Chinese liquors.</title>
        <authorList>
            <person name="Yang F."/>
            <person name="Wang H."/>
            <person name="Chen L.Q."/>
            <person name="Zhou N."/>
            <person name="Lu J.J."/>
            <person name="Pu X.X."/>
            <person name="Wan B."/>
            <person name="Wang L."/>
            <person name="Liu S.J."/>
        </authorList>
    </citation>
    <scope>NUCLEOTIDE SEQUENCE [LARGE SCALE GENOMIC DNA]</scope>
    <source>
        <strain evidence="3 4">MT-5</strain>
    </source>
</reference>
<dbReference type="PANTHER" id="PTHR30032:SF8">
    <property type="entry name" value="GERMINATION-SPECIFIC N-ACETYLMURAMOYL-L-ALANINE AMIDASE"/>
    <property type="match status" value="1"/>
</dbReference>
<dbReference type="RefSeq" id="WP_369704332.1">
    <property type="nucleotide sequence ID" value="NZ_JBGEWD010000008.1"/>
</dbReference>
<dbReference type="EMBL" id="JBGEWD010000008">
    <property type="protein sequence ID" value="MEY8000437.1"/>
    <property type="molecule type" value="Genomic_DNA"/>
</dbReference>
<dbReference type="InterPro" id="IPR051922">
    <property type="entry name" value="Bact_Sporulation_Assoc"/>
</dbReference>
<dbReference type="Proteomes" id="UP001564657">
    <property type="component" value="Unassembled WGS sequence"/>
</dbReference>
<comment type="caution">
    <text evidence="3">The sequence shown here is derived from an EMBL/GenBank/DDBJ whole genome shotgun (WGS) entry which is preliminary data.</text>
</comment>
<keyword evidence="4" id="KW-1185">Reference proteome</keyword>
<feature type="chain" id="PRO_5047498325" evidence="2">
    <location>
        <begin position="31"/>
        <end position="1260"/>
    </location>
</feature>
<protein>
    <submittedName>
        <fullName evidence="3">Cell wall-binding repeat-containing protein</fullName>
    </submittedName>
</protein>
<evidence type="ECO:0000313" key="4">
    <source>
        <dbReference type="Proteomes" id="UP001564657"/>
    </source>
</evidence>
<evidence type="ECO:0000313" key="3">
    <source>
        <dbReference type="EMBL" id="MEY8000437.1"/>
    </source>
</evidence>
<dbReference type="Gene3D" id="3.40.50.12090">
    <property type="match status" value="1"/>
</dbReference>